<dbReference type="EMBL" id="HE573027">
    <property type="protein sequence ID" value="CCC53564.1"/>
    <property type="molecule type" value="Genomic_DNA"/>
</dbReference>
<evidence type="ECO:0000313" key="2">
    <source>
        <dbReference type="EMBL" id="CCC53564.1"/>
    </source>
</evidence>
<gene>
    <name evidence="2" type="ORF">TVY486_1110480</name>
</gene>
<dbReference type="AlphaFoldDB" id="G0UCK4"/>
<feature type="signal peptide" evidence="1">
    <location>
        <begin position="1"/>
        <end position="25"/>
    </location>
</feature>
<name>G0UCK4_TRYVY</name>
<reference evidence="2" key="1">
    <citation type="journal article" date="2012" name="Proc. Natl. Acad. Sci. U.S.A.">
        <title>Antigenic diversity is generated by distinct evolutionary mechanisms in African trypanosome species.</title>
        <authorList>
            <person name="Jackson A.P."/>
            <person name="Berry A."/>
            <person name="Aslett M."/>
            <person name="Allison H.C."/>
            <person name="Burton P."/>
            <person name="Vavrova-Anderson J."/>
            <person name="Brown R."/>
            <person name="Browne H."/>
            <person name="Corton N."/>
            <person name="Hauser H."/>
            <person name="Gamble J."/>
            <person name="Gilderthorp R."/>
            <person name="Marcello L."/>
            <person name="McQuillan J."/>
            <person name="Otto T.D."/>
            <person name="Quail M.A."/>
            <person name="Sanders M.J."/>
            <person name="van Tonder A."/>
            <person name="Ginger M.L."/>
            <person name="Field M.C."/>
            <person name="Barry J.D."/>
            <person name="Hertz-Fowler C."/>
            <person name="Berriman M."/>
        </authorList>
    </citation>
    <scope>NUCLEOTIDE SEQUENCE</scope>
    <source>
        <strain evidence="2">Y486</strain>
    </source>
</reference>
<evidence type="ECO:0008006" key="3">
    <source>
        <dbReference type="Google" id="ProtNLM"/>
    </source>
</evidence>
<keyword evidence="1" id="KW-0732">Signal</keyword>
<sequence>MSTLSTYILCLSYFALHLFSFFLSCEPFYSQLSYCFRFLCISATSAGLDSRLLLGPHVPTGYLIVSYKPDLCSFSFSHSLCAPVWHTSRKTNLVTNVIFMTLLLCRNLCQHTDIPFLFPFLSYLFSYKYGQIIKSPTMCTAFSVFTSAGG</sequence>
<protein>
    <recommendedName>
        <fullName evidence="3">Secreted protein</fullName>
    </recommendedName>
</protein>
<proteinExistence type="predicted"/>
<feature type="chain" id="PRO_5003410134" description="Secreted protein" evidence="1">
    <location>
        <begin position="26"/>
        <end position="150"/>
    </location>
</feature>
<organism evidence="2">
    <name type="scientific">Trypanosoma vivax (strain Y486)</name>
    <dbReference type="NCBI Taxonomy" id="1055687"/>
    <lineage>
        <taxon>Eukaryota</taxon>
        <taxon>Discoba</taxon>
        <taxon>Euglenozoa</taxon>
        <taxon>Kinetoplastea</taxon>
        <taxon>Metakinetoplastina</taxon>
        <taxon>Trypanosomatida</taxon>
        <taxon>Trypanosomatidae</taxon>
        <taxon>Trypanosoma</taxon>
        <taxon>Duttonella</taxon>
    </lineage>
</organism>
<dbReference type="VEuPathDB" id="TriTrypDB:TvY486_1110480"/>
<accession>G0UCK4</accession>
<evidence type="ECO:0000256" key="1">
    <source>
        <dbReference type="SAM" id="SignalP"/>
    </source>
</evidence>